<protein>
    <submittedName>
        <fullName evidence="1">Uncharacterized protein</fullName>
    </submittedName>
</protein>
<gene>
    <name evidence="1" type="ORF">AFL01nite_02470</name>
</gene>
<dbReference type="Proteomes" id="UP000321769">
    <property type="component" value="Unassembled WGS sequence"/>
</dbReference>
<keyword evidence="2" id="KW-1185">Reference proteome</keyword>
<dbReference type="EMBL" id="BJZQ01000001">
    <property type="protein sequence ID" value="GEO87920.1"/>
    <property type="molecule type" value="Genomic_DNA"/>
</dbReference>
<accession>A0A512HRC8</accession>
<comment type="caution">
    <text evidence="1">The sequence shown here is derived from an EMBL/GenBank/DDBJ whole genome shotgun (WGS) entry which is preliminary data.</text>
</comment>
<reference evidence="1 2" key="1">
    <citation type="submission" date="2019-07" db="EMBL/GenBank/DDBJ databases">
        <title>Whole genome shotgun sequence of Aeromicrobium flavum NBRC 107625.</title>
        <authorList>
            <person name="Hosoyama A."/>
            <person name="Uohara A."/>
            <person name="Ohji S."/>
            <person name="Ichikawa N."/>
        </authorList>
    </citation>
    <scope>NUCLEOTIDE SEQUENCE [LARGE SCALE GENOMIC DNA]</scope>
    <source>
        <strain evidence="1 2">NBRC 107625</strain>
    </source>
</reference>
<dbReference type="AlphaFoldDB" id="A0A512HRC8"/>
<dbReference type="RefSeq" id="WP_146825272.1">
    <property type="nucleotide sequence ID" value="NZ_BAAAYQ010000001.1"/>
</dbReference>
<evidence type="ECO:0000313" key="1">
    <source>
        <dbReference type="EMBL" id="GEO87920.1"/>
    </source>
</evidence>
<evidence type="ECO:0000313" key="2">
    <source>
        <dbReference type="Proteomes" id="UP000321769"/>
    </source>
</evidence>
<sequence>MNEFEARISRNREEKKRTETIEAGLRSQLEARLLVIGREALEFMSEHDLRKPTTVWRPPPRVKWTFTKTALFSKRGEWAASLTGSSHQMYALLPPWPVMLTDQGEWREVRQVTDLAPAETLGIGAAPRVNFLIDSGPVSAEFRLNGRGELTTTLGLPELGVTYDPSHWYLRFTPDGQIGSTYGSHFVQVEEQLADAFNQQLK</sequence>
<proteinExistence type="predicted"/>
<organism evidence="1 2">
    <name type="scientific">Aeromicrobium flavum</name>
    <dbReference type="NCBI Taxonomy" id="416568"/>
    <lineage>
        <taxon>Bacteria</taxon>
        <taxon>Bacillati</taxon>
        <taxon>Actinomycetota</taxon>
        <taxon>Actinomycetes</taxon>
        <taxon>Propionibacteriales</taxon>
        <taxon>Nocardioidaceae</taxon>
        <taxon>Aeromicrobium</taxon>
    </lineage>
</organism>
<name>A0A512HRC8_9ACTN</name>